<protein>
    <submittedName>
        <fullName evidence="2">Uncharacterized protein</fullName>
    </submittedName>
</protein>
<feature type="transmembrane region" description="Helical" evidence="1">
    <location>
        <begin position="67"/>
        <end position="85"/>
    </location>
</feature>
<dbReference type="STRING" id="1789224.BFG52_07925"/>
<evidence type="ECO:0000313" key="2">
    <source>
        <dbReference type="EMBL" id="AOA58293.1"/>
    </source>
</evidence>
<keyword evidence="1" id="KW-1133">Transmembrane helix</keyword>
<feature type="transmembrane region" description="Helical" evidence="1">
    <location>
        <begin position="97"/>
        <end position="123"/>
    </location>
</feature>
<keyword evidence="1" id="KW-0472">Membrane</keyword>
<dbReference type="Proteomes" id="UP000093391">
    <property type="component" value="Chromosome"/>
</dbReference>
<gene>
    <name evidence="2" type="ORF">BFG52_07925</name>
</gene>
<keyword evidence="3" id="KW-1185">Reference proteome</keyword>
<evidence type="ECO:0000313" key="3">
    <source>
        <dbReference type="Proteomes" id="UP000093391"/>
    </source>
</evidence>
<evidence type="ECO:0000256" key="1">
    <source>
        <dbReference type="SAM" id="Phobius"/>
    </source>
</evidence>
<name>A0A1B2LZT8_9GAMM</name>
<dbReference type="EMBL" id="CP016895">
    <property type="protein sequence ID" value="AOA58293.1"/>
    <property type="molecule type" value="Genomic_DNA"/>
</dbReference>
<accession>A0A1B2LZT8</accession>
<feature type="transmembrane region" description="Helical" evidence="1">
    <location>
        <begin position="7"/>
        <end position="31"/>
    </location>
</feature>
<reference evidence="2 3" key="1">
    <citation type="submission" date="2016-08" db="EMBL/GenBank/DDBJ databases">
        <authorList>
            <person name="Seilhamer J.J."/>
        </authorList>
    </citation>
    <scope>NUCLEOTIDE SEQUENCE [LARGE SCALE GENOMIC DNA]</scope>
    <source>
        <strain evidence="2 3">BRTC-1</strain>
    </source>
</reference>
<proteinExistence type="predicted"/>
<organism evidence="2 3">
    <name type="scientific">Acinetobacter larvae</name>
    <dbReference type="NCBI Taxonomy" id="1789224"/>
    <lineage>
        <taxon>Bacteria</taxon>
        <taxon>Pseudomonadati</taxon>
        <taxon>Pseudomonadota</taxon>
        <taxon>Gammaproteobacteria</taxon>
        <taxon>Moraxellales</taxon>
        <taxon>Moraxellaceae</taxon>
        <taxon>Acinetobacter</taxon>
    </lineage>
</organism>
<feature type="transmembrane region" description="Helical" evidence="1">
    <location>
        <begin position="37"/>
        <end position="55"/>
    </location>
</feature>
<dbReference type="KEGG" id="ala:BFG52_07925"/>
<keyword evidence="1" id="KW-0812">Transmembrane</keyword>
<sequence length="131" mass="15112">MNKKLLILDFILLNLQISIGLILSFSTIKYFYIGEGYIGYIWAVVIICNILFIIFMKFQKVLTLKNFIIISLSASLVGFFTQISNKPTANISLENFVYMYIGSIFVLYLIISSPISLIIECIYKKRFLKAR</sequence>
<dbReference type="AlphaFoldDB" id="A0A1B2LZT8"/>